<evidence type="ECO:0000256" key="1">
    <source>
        <dbReference type="SAM" id="MobiDB-lite"/>
    </source>
</evidence>
<organism evidence="2 3">
    <name type="scientific">Vigna mungo</name>
    <name type="common">Black gram</name>
    <name type="synonym">Phaseolus mungo</name>
    <dbReference type="NCBI Taxonomy" id="3915"/>
    <lineage>
        <taxon>Eukaryota</taxon>
        <taxon>Viridiplantae</taxon>
        <taxon>Streptophyta</taxon>
        <taxon>Embryophyta</taxon>
        <taxon>Tracheophyta</taxon>
        <taxon>Spermatophyta</taxon>
        <taxon>Magnoliopsida</taxon>
        <taxon>eudicotyledons</taxon>
        <taxon>Gunneridae</taxon>
        <taxon>Pentapetalae</taxon>
        <taxon>rosids</taxon>
        <taxon>fabids</taxon>
        <taxon>Fabales</taxon>
        <taxon>Fabaceae</taxon>
        <taxon>Papilionoideae</taxon>
        <taxon>50 kb inversion clade</taxon>
        <taxon>NPAAA clade</taxon>
        <taxon>indigoferoid/millettioid clade</taxon>
        <taxon>Phaseoleae</taxon>
        <taxon>Vigna</taxon>
    </lineage>
</organism>
<feature type="compositionally biased region" description="Polar residues" evidence="1">
    <location>
        <begin position="415"/>
        <end position="428"/>
    </location>
</feature>
<accession>A0AAQ3MGJ6</accession>
<feature type="compositionally biased region" description="Polar residues" evidence="1">
    <location>
        <begin position="43"/>
        <end position="52"/>
    </location>
</feature>
<reference evidence="2 3" key="1">
    <citation type="journal article" date="2023" name="Life. Sci Alliance">
        <title>Evolutionary insights into 3D genome organization and epigenetic landscape of Vigna mungo.</title>
        <authorList>
            <person name="Junaid A."/>
            <person name="Singh B."/>
            <person name="Bhatia S."/>
        </authorList>
    </citation>
    <scope>NUCLEOTIDE SEQUENCE [LARGE SCALE GENOMIC DNA]</scope>
    <source>
        <strain evidence="2">Urdbean</strain>
    </source>
</reference>
<dbReference type="Proteomes" id="UP001374535">
    <property type="component" value="Chromosome 11"/>
</dbReference>
<protein>
    <submittedName>
        <fullName evidence="2">Uncharacterized protein</fullName>
    </submittedName>
</protein>
<feature type="region of interest" description="Disordered" evidence="1">
    <location>
        <begin position="410"/>
        <end position="439"/>
    </location>
</feature>
<proteinExistence type="predicted"/>
<sequence>MQKGGAGKSSPLLSGSAQVSHPKFRNPLGVLTFLSHSYTSHKSKASETQSLTPFEPNKGWGSPITTSPNPAAAPPSFPVMASVATAGANGTRAGHGVTGSHSPPLSVRPRVGALPMLLSNSHRVSRRLILDGDYDLHRKQQNRLLELPPLSTTGRSRLRSRLFKIRQPARLVVTEEGLNGQVLFAFTLIVSRFVLGTLVSFDSVVTFVRVCDSNLLVIEGEHGIWNESNLAGFFFVDWFCVLRHRPKVAGTMALGVEVDKVQTGKQRIEWLVPKNKLSSYWRGMGFVTRVEGMVDGHCSDKGLRAVEDWEVVASQRWIACKEWREIENQDQRVGVGGALGGPVSVVGNEMSKMSIGLIMVSLDEDGCRDGGMMRRSRVVEGRVVSFLACQDQQPLPKSLLCQDRKGDCLHRTSRRQPQPNRSPLSTTTDNHRPPSATVAVSAGDQRIWIVSLSDDQPHQSQSQTPPHALSCVRVCHAPLSRCQNHTAMLPINLPDLLLSNLRLPRNTLPRRVDEDPSQPRGGEGVTSRFHFATTTLCCSLRCSQPPPLQSVVVAAVTLHLEIDLLKNCEEDLRFCRGPLPSIFTHCLFPGRSQKQFVITSCAVVFVVFLPSSSSQLRRVLCLHGLSATTNGFLLPTKLLPFPFHAAEKIFFACSSESEEAVGGSSRGEGEIENQDQRVGVGGALGGPVSVVGNEMSKMSIGLIMRWRDDGKVTMILEQSSGGSCGVLPCLPRPTTSAKIPPLPRPVETGLVGQCRTGLMGQGKLGLWASVETGLMGQAELGLWANVESGLGGPKLGLWASVETGLIGQCRNWAWWASVETGLGPASVETGLMGQAKLGLWANKLGLGQAKLGLWANVEIGLKLGLVGQCKNWAYGPGETGLMEFEGIETLNTMCQNLDAILFVFLKKEDSITIHTNEEGWDRRGGTIIIRGDVICECQDKTRYAKNFAPGENSREIRKAAPVLRLCVDELQGEDA</sequence>
<feature type="region of interest" description="Disordered" evidence="1">
    <location>
        <begin position="43"/>
        <end position="70"/>
    </location>
</feature>
<evidence type="ECO:0000313" key="3">
    <source>
        <dbReference type="Proteomes" id="UP001374535"/>
    </source>
</evidence>
<keyword evidence="3" id="KW-1185">Reference proteome</keyword>
<dbReference type="EMBL" id="CP144690">
    <property type="protein sequence ID" value="WVY90789.1"/>
    <property type="molecule type" value="Genomic_DNA"/>
</dbReference>
<evidence type="ECO:0000313" key="2">
    <source>
        <dbReference type="EMBL" id="WVY90789.1"/>
    </source>
</evidence>
<name>A0AAQ3MGJ6_VIGMU</name>
<dbReference type="AlphaFoldDB" id="A0AAQ3MGJ6"/>
<feature type="region of interest" description="Disordered" evidence="1">
    <location>
        <begin position="1"/>
        <end position="21"/>
    </location>
</feature>
<gene>
    <name evidence="2" type="ORF">V8G54_036303</name>
</gene>